<evidence type="ECO:0000313" key="7">
    <source>
        <dbReference type="EMBL" id="KON83372.1"/>
    </source>
</evidence>
<dbReference type="PATRIC" id="fig|189381.12.peg.3908"/>
<dbReference type="InterPro" id="IPR050090">
    <property type="entry name" value="Tyrosine_recombinase_XerCD"/>
</dbReference>
<dbReference type="AlphaFoldDB" id="A0A0M0G184"/>
<dbReference type="GO" id="GO:0015074">
    <property type="term" value="P:DNA integration"/>
    <property type="evidence" value="ECO:0007669"/>
    <property type="project" value="InterPro"/>
</dbReference>
<keyword evidence="8" id="KW-1185">Reference proteome</keyword>
<proteinExistence type="inferred from homology"/>
<evidence type="ECO:0000259" key="5">
    <source>
        <dbReference type="PROSITE" id="PS51898"/>
    </source>
</evidence>
<evidence type="ECO:0000256" key="3">
    <source>
        <dbReference type="ARBA" id="ARBA00023172"/>
    </source>
</evidence>
<evidence type="ECO:0000259" key="6">
    <source>
        <dbReference type="PROSITE" id="PS51900"/>
    </source>
</evidence>
<keyword evidence="3" id="KW-0233">DNA recombination</keyword>
<dbReference type="PROSITE" id="PS51898">
    <property type="entry name" value="TYR_RECOMBINASE"/>
    <property type="match status" value="1"/>
</dbReference>
<dbReference type="Gene3D" id="1.10.150.130">
    <property type="match status" value="1"/>
</dbReference>
<name>A0A0M0G184_9BACI</name>
<keyword evidence="2 4" id="KW-0238">DNA-binding</keyword>
<feature type="domain" description="Tyr recombinase" evidence="5">
    <location>
        <begin position="167"/>
        <end position="374"/>
    </location>
</feature>
<evidence type="ECO:0000256" key="4">
    <source>
        <dbReference type="PROSITE-ProRule" id="PRU01248"/>
    </source>
</evidence>
<dbReference type="EMBL" id="LGUE01000006">
    <property type="protein sequence ID" value="KON83372.1"/>
    <property type="molecule type" value="Genomic_DNA"/>
</dbReference>
<reference evidence="8" key="1">
    <citation type="submission" date="2015-07" db="EMBL/GenBank/DDBJ databases">
        <title>Fjat-14235 jcm11544.</title>
        <authorList>
            <person name="Liu B."/>
            <person name="Wang J."/>
            <person name="Zhu Y."/>
            <person name="Liu G."/>
            <person name="Chen Q."/>
            <person name="Chen Z."/>
            <person name="Lan J."/>
            <person name="Che J."/>
            <person name="Ge C."/>
            <person name="Shi H."/>
            <person name="Pan Z."/>
            <person name="Liu X."/>
        </authorList>
    </citation>
    <scope>NUCLEOTIDE SEQUENCE [LARGE SCALE GENOMIC DNA]</scope>
    <source>
        <strain evidence="8">JCM 11544</strain>
    </source>
</reference>
<evidence type="ECO:0000256" key="1">
    <source>
        <dbReference type="ARBA" id="ARBA00008857"/>
    </source>
</evidence>
<dbReference type="GO" id="GO:0006310">
    <property type="term" value="P:DNA recombination"/>
    <property type="evidence" value="ECO:0007669"/>
    <property type="project" value="UniProtKB-KW"/>
</dbReference>
<dbReference type="Pfam" id="PF00589">
    <property type="entry name" value="Phage_integrase"/>
    <property type="match status" value="1"/>
</dbReference>
<organism evidence="7 8">
    <name type="scientific">Rossellomorea marisflavi</name>
    <dbReference type="NCBI Taxonomy" id="189381"/>
    <lineage>
        <taxon>Bacteria</taxon>
        <taxon>Bacillati</taxon>
        <taxon>Bacillota</taxon>
        <taxon>Bacilli</taxon>
        <taxon>Bacillales</taxon>
        <taxon>Bacillaceae</taxon>
        <taxon>Rossellomorea</taxon>
    </lineage>
</organism>
<dbReference type="InterPro" id="IPR002104">
    <property type="entry name" value="Integrase_catalytic"/>
</dbReference>
<dbReference type="PROSITE" id="PS51900">
    <property type="entry name" value="CB"/>
    <property type="match status" value="1"/>
</dbReference>
<dbReference type="PANTHER" id="PTHR30349:SF41">
    <property type="entry name" value="INTEGRASE_RECOMBINASE PROTEIN MJ0367-RELATED"/>
    <property type="match status" value="1"/>
</dbReference>
<dbReference type="GO" id="GO:0003677">
    <property type="term" value="F:DNA binding"/>
    <property type="evidence" value="ECO:0007669"/>
    <property type="project" value="UniProtKB-UniRule"/>
</dbReference>
<dbReference type="Proteomes" id="UP000037405">
    <property type="component" value="Unassembled WGS sequence"/>
</dbReference>
<feature type="domain" description="Core-binding (CB)" evidence="6">
    <location>
        <begin position="56"/>
        <end position="142"/>
    </location>
</feature>
<dbReference type="Gene3D" id="1.10.443.10">
    <property type="entry name" value="Intergrase catalytic core"/>
    <property type="match status" value="1"/>
</dbReference>
<evidence type="ECO:0000256" key="2">
    <source>
        <dbReference type="ARBA" id="ARBA00023125"/>
    </source>
</evidence>
<gene>
    <name evidence="7" type="ORF">AF331_17920</name>
</gene>
<comment type="similarity">
    <text evidence="1">Belongs to the 'phage' integrase family.</text>
</comment>
<sequence length="393" mass="45572">MALEKEDHPQFTIKDEVQTLLKKYGQVQVEKELGSIGVLLTEEKNPEIKEITLLEAAQHFLEDEFSTYQSVSPSSQSSYKSEMRSFCKYFRVNIDEDISTDVLLKEVLTPEKLEEYIQRPDIAESTRRKKAAFLRTFIDSVARDLLSEKKINQLNKRALQLNDPDPQPPRAFTAEQIDYLLNLSRLTRCALRNYTILWTLVGTGIRVDELHFQIGDVNFEKGWIKVKAKGRKERAKVKRFMTKGAIKAIKYYVNFTYSHLKNVLSETDYQRLYVFSDDNGRVSLSNRAIQRMVRGLIDTAIEDNVVQNKVWDSDRGEEVKVNYSTHSFRHSFAIYALESGMNIYIVKELLGHKSIGSTEVYLNLFDEQYQKAMDKHPFAQLETDQLKHMGVDI</sequence>
<dbReference type="InterPro" id="IPR013762">
    <property type="entry name" value="Integrase-like_cat_sf"/>
</dbReference>
<accession>A0A0M0G184</accession>
<protein>
    <submittedName>
        <fullName evidence="7">Uncharacterized protein</fullName>
    </submittedName>
</protein>
<dbReference type="InterPro" id="IPR044068">
    <property type="entry name" value="CB"/>
</dbReference>
<dbReference type="RefSeq" id="WP_053429426.1">
    <property type="nucleotide sequence ID" value="NZ_LGUE01000006.1"/>
</dbReference>
<dbReference type="OrthoDB" id="9766545at2"/>
<evidence type="ECO:0000313" key="8">
    <source>
        <dbReference type="Proteomes" id="UP000037405"/>
    </source>
</evidence>
<dbReference type="InterPro" id="IPR011010">
    <property type="entry name" value="DNA_brk_join_enz"/>
</dbReference>
<dbReference type="SUPFAM" id="SSF56349">
    <property type="entry name" value="DNA breaking-rejoining enzymes"/>
    <property type="match status" value="1"/>
</dbReference>
<comment type="caution">
    <text evidence="7">The sequence shown here is derived from an EMBL/GenBank/DDBJ whole genome shotgun (WGS) entry which is preliminary data.</text>
</comment>
<dbReference type="InterPro" id="IPR010998">
    <property type="entry name" value="Integrase_recombinase_N"/>
</dbReference>
<dbReference type="PANTHER" id="PTHR30349">
    <property type="entry name" value="PHAGE INTEGRASE-RELATED"/>
    <property type="match status" value="1"/>
</dbReference>